<evidence type="ECO:0000313" key="2">
    <source>
        <dbReference type="Proteomes" id="UP001500443"/>
    </source>
</evidence>
<protein>
    <recommendedName>
        <fullName evidence="3">Ribbon-helix-helix protein CopG domain-containing protein</fullName>
    </recommendedName>
</protein>
<proteinExistence type="predicted"/>
<sequence length="117" mass="12701">MQRCPAAPLPRCLAELPWVAYSGAMTTTIQVSREVRDHLAELAKERGMSLGQLVQALAAEQPTAAQRAERLAADREVARRLIGIDLSDEEFDQAPDVLGNIYRMAAEKARAARGSAA</sequence>
<name>A0ABN2ZCM3_9ACTN</name>
<comment type="caution">
    <text evidence="1">The sequence shown here is derived from an EMBL/GenBank/DDBJ whole genome shotgun (WGS) entry which is preliminary data.</text>
</comment>
<organism evidence="1 2">
    <name type="scientific">Streptomyces synnematoformans</name>
    <dbReference type="NCBI Taxonomy" id="415721"/>
    <lineage>
        <taxon>Bacteria</taxon>
        <taxon>Bacillati</taxon>
        <taxon>Actinomycetota</taxon>
        <taxon>Actinomycetes</taxon>
        <taxon>Kitasatosporales</taxon>
        <taxon>Streptomycetaceae</taxon>
        <taxon>Streptomyces</taxon>
    </lineage>
</organism>
<dbReference type="Proteomes" id="UP001500443">
    <property type="component" value="Unassembled WGS sequence"/>
</dbReference>
<dbReference type="EMBL" id="BAAAPF010000216">
    <property type="protein sequence ID" value="GAA2140134.1"/>
    <property type="molecule type" value="Genomic_DNA"/>
</dbReference>
<evidence type="ECO:0008006" key="3">
    <source>
        <dbReference type="Google" id="ProtNLM"/>
    </source>
</evidence>
<keyword evidence="2" id="KW-1185">Reference proteome</keyword>
<gene>
    <name evidence="1" type="ORF">GCM10009802_50250</name>
</gene>
<accession>A0ABN2ZCM3</accession>
<reference evidence="1 2" key="1">
    <citation type="journal article" date="2019" name="Int. J. Syst. Evol. Microbiol.">
        <title>The Global Catalogue of Microorganisms (GCM) 10K type strain sequencing project: providing services to taxonomists for standard genome sequencing and annotation.</title>
        <authorList>
            <consortium name="The Broad Institute Genomics Platform"/>
            <consortium name="The Broad Institute Genome Sequencing Center for Infectious Disease"/>
            <person name="Wu L."/>
            <person name="Ma J."/>
        </authorList>
    </citation>
    <scope>NUCLEOTIDE SEQUENCE [LARGE SCALE GENOMIC DNA]</scope>
    <source>
        <strain evidence="1 2">JCM 15481</strain>
    </source>
</reference>
<evidence type="ECO:0000313" key="1">
    <source>
        <dbReference type="EMBL" id="GAA2140134.1"/>
    </source>
</evidence>